<dbReference type="PANTHER" id="PTHR43083:SF6">
    <property type="entry name" value="MANNAN POLYMERASE COMPLEXES SUBUNIT MNN9"/>
    <property type="match status" value="1"/>
</dbReference>
<proteinExistence type="predicted"/>
<dbReference type="Proteomes" id="UP001220964">
    <property type="component" value="Unassembled WGS sequence"/>
</dbReference>
<dbReference type="SUPFAM" id="SSF53448">
    <property type="entry name" value="Nucleotide-diphospho-sugar transferases"/>
    <property type="match status" value="1"/>
</dbReference>
<dbReference type="AlphaFoldDB" id="A0AAE3NPK6"/>
<evidence type="ECO:0000313" key="1">
    <source>
        <dbReference type="EMBL" id="MDF0599324.1"/>
    </source>
</evidence>
<sequence length="302" mass="33390">MGLWRDIVAAWARFADARQRSPRYTLFTHALPAFPLPERAPLPDPPPVVALATPCRDAAGDLVTYAGLVRGLDYPRDRLHWLMLEGDSTDDTRAQAAALLDGAEGYASTRLLTLDLGGARSRAGRTRAELQRDRRAGLARCRNRLLAAAMETGAAYVLFLDVDMAEVPPDSLRRALEWRAPVLVANCLRHEGDTVFDRNSFRYTAPVSDRSARRFLEGGLYQPPTGFFRHYPDHRSGPEIAPLSCVGGTFLLIRRDVIAAGVDFPEEPYQLHIETEGLALKAADHGFGSFMAPRLVVRHGPH</sequence>
<name>A0AAE3NPK6_9RHOB</name>
<reference evidence="1" key="1">
    <citation type="submission" date="2023-03" db="EMBL/GenBank/DDBJ databases">
        <title>Multiphase analysis and comparison of six strains from genera Psychromarinibacter, Lutimaribacter, and Maritimibacter, including a novel species: Psychromarinibacter sediminicola sp. nov.</title>
        <authorList>
            <person name="Wang Y.-H."/>
            <person name="Ye M.-Q."/>
            <person name="Du Z.-J."/>
        </authorList>
    </citation>
    <scope>NUCLEOTIDE SEQUENCE</scope>
    <source>
        <strain evidence="1">C21-152</strain>
    </source>
</reference>
<organism evidence="1 2">
    <name type="scientific">Psychromarinibacter sediminicola</name>
    <dbReference type="NCBI Taxonomy" id="3033385"/>
    <lineage>
        <taxon>Bacteria</taxon>
        <taxon>Pseudomonadati</taxon>
        <taxon>Pseudomonadota</taxon>
        <taxon>Alphaproteobacteria</taxon>
        <taxon>Rhodobacterales</taxon>
        <taxon>Paracoccaceae</taxon>
        <taxon>Psychromarinibacter</taxon>
    </lineage>
</organism>
<dbReference type="EMBL" id="JARGYC010000002">
    <property type="protein sequence ID" value="MDF0599324.1"/>
    <property type="molecule type" value="Genomic_DNA"/>
</dbReference>
<dbReference type="Gene3D" id="3.90.550.10">
    <property type="entry name" value="Spore Coat Polysaccharide Biosynthesis Protein SpsA, Chain A"/>
    <property type="match status" value="1"/>
</dbReference>
<protein>
    <submittedName>
        <fullName evidence="1">Uncharacterized protein</fullName>
    </submittedName>
</protein>
<dbReference type="InterPro" id="IPR052086">
    <property type="entry name" value="Mannan_Polymerase_Subunit"/>
</dbReference>
<keyword evidence="2" id="KW-1185">Reference proteome</keyword>
<dbReference type="PANTHER" id="PTHR43083">
    <property type="entry name" value="MANNAN POLYMERASE II"/>
    <property type="match status" value="1"/>
</dbReference>
<dbReference type="InterPro" id="IPR029044">
    <property type="entry name" value="Nucleotide-diphossugar_trans"/>
</dbReference>
<dbReference type="RefSeq" id="WP_275565469.1">
    <property type="nucleotide sequence ID" value="NZ_JARGYC010000002.1"/>
</dbReference>
<comment type="caution">
    <text evidence="1">The sequence shown here is derived from an EMBL/GenBank/DDBJ whole genome shotgun (WGS) entry which is preliminary data.</text>
</comment>
<evidence type="ECO:0000313" key="2">
    <source>
        <dbReference type="Proteomes" id="UP001220964"/>
    </source>
</evidence>
<accession>A0AAE3NPK6</accession>
<gene>
    <name evidence="1" type="ORF">P1J78_01135</name>
</gene>
<dbReference type="Pfam" id="PF03452">
    <property type="entry name" value="Anp1"/>
    <property type="match status" value="1"/>
</dbReference>